<feature type="transmembrane region" description="Helical" evidence="1">
    <location>
        <begin position="17"/>
        <end position="39"/>
    </location>
</feature>
<dbReference type="GO" id="GO:0016301">
    <property type="term" value="F:kinase activity"/>
    <property type="evidence" value="ECO:0007669"/>
    <property type="project" value="UniProtKB-KW"/>
</dbReference>
<name>A0A9X9A020_BACCE</name>
<keyword evidence="1" id="KW-0812">Transmembrane</keyword>
<dbReference type="AlphaFoldDB" id="A0A9X9A020"/>
<evidence type="ECO:0000313" key="2">
    <source>
        <dbReference type="EMBL" id="TKI86325.1"/>
    </source>
</evidence>
<dbReference type="Proteomes" id="UP000308444">
    <property type="component" value="Unassembled WGS sequence"/>
</dbReference>
<proteinExistence type="predicted"/>
<reference evidence="2 3" key="1">
    <citation type="journal article" date="2019" name="Environ. Microbiol.">
        <title>An active ?-lactamase is a part of an orchestrated cell wall stress resistance network of Bacillus subtilis and related rhizosphere species.</title>
        <authorList>
            <person name="Bucher T."/>
            <person name="Keren-Paz A."/>
            <person name="Hausser J."/>
            <person name="Olender T."/>
            <person name="Cytryn E."/>
            <person name="Kolodkin-Gal I."/>
        </authorList>
    </citation>
    <scope>NUCLEOTIDE SEQUENCE [LARGE SCALE GENOMIC DNA]</scope>
    <source>
        <strain evidence="2 3">I32</strain>
    </source>
</reference>
<feature type="non-terminal residue" evidence="2">
    <location>
        <position position="68"/>
    </location>
</feature>
<evidence type="ECO:0000313" key="3">
    <source>
        <dbReference type="Proteomes" id="UP000308444"/>
    </source>
</evidence>
<organism evidence="2 3">
    <name type="scientific">Bacillus cereus</name>
    <dbReference type="NCBI Taxonomy" id="1396"/>
    <lineage>
        <taxon>Bacteria</taxon>
        <taxon>Bacillati</taxon>
        <taxon>Bacillota</taxon>
        <taxon>Bacilli</taxon>
        <taxon>Bacillales</taxon>
        <taxon>Bacillaceae</taxon>
        <taxon>Bacillus</taxon>
        <taxon>Bacillus cereus group</taxon>
    </lineage>
</organism>
<comment type="caution">
    <text evidence="2">The sequence shown here is derived from an EMBL/GenBank/DDBJ whole genome shotgun (WGS) entry which is preliminary data.</text>
</comment>
<keyword evidence="2" id="KW-0808">Transferase</keyword>
<keyword evidence="1" id="KW-1133">Transmembrane helix</keyword>
<accession>A0A9X9A020</accession>
<keyword evidence="2" id="KW-0418">Kinase</keyword>
<gene>
    <name evidence="2" type="ORF">FC695_39435</name>
</gene>
<evidence type="ECO:0000256" key="1">
    <source>
        <dbReference type="SAM" id="Phobius"/>
    </source>
</evidence>
<dbReference type="EMBL" id="SZOH01004354">
    <property type="protein sequence ID" value="TKI86325.1"/>
    <property type="molecule type" value="Genomic_DNA"/>
</dbReference>
<sequence length="68" mass="8020">MRNEAFDILKDIPKWKLIFWLLLAITLTPITELIIYRLVTSVIESSLTLTELGKEFIRIFGYEKYKGI</sequence>
<protein>
    <submittedName>
        <fullName evidence="2">Two-component sensor histidine kinase</fullName>
    </submittedName>
</protein>
<keyword evidence="1" id="KW-0472">Membrane</keyword>